<accession>A0A821WW68</accession>
<evidence type="ECO:0000313" key="2">
    <source>
        <dbReference type="Proteomes" id="UP000663880"/>
    </source>
</evidence>
<proteinExistence type="predicted"/>
<name>A0A821WW68_9NEOP</name>
<gene>
    <name evidence="1" type="ORF">PMACD_LOCUS13997</name>
</gene>
<dbReference type="Proteomes" id="UP000663880">
    <property type="component" value="Unassembled WGS sequence"/>
</dbReference>
<reference evidence="1" key="1">
    <citation type="submission" date="2021-02" db="EMBL/GenBank/DDBJ databases">
        <authorList>
            <person name="Steward A R."/>
        </authorList>
    </citation>
    <scope>NUCLEOTIDE SEQUENCE</scope>
</reference>
<evidence type="ECO:0000313" key="1">
    <source>
        <dbReference type="EMBL" id="CAF4932707.1"/>
    </source>
</evidence>
<sequence length="75" mass="8448">MVATEYQLMGTELVIAATGRRRPPVVVKDRSICCAHFAPFMIDVDIETQESSEFIYVQSPQESGGWLVADFAYQF</sequence>
<dbReference type="AlphaFoldDB" id="A0A821WW68"/>
<comment type="caution">
    <text evidence="1">The sequence shown here is derived from an EMBL/GenBank/DDBJ whole genome shotgun (WGS) entry which is preliminary data.</text>
</comment>
<organism evidence="1 2">
    <name type="scientific">Pieris macdunnoughi</name>
    <dbReference type="NCBI Taxonomy" id="345717"/>
    <lineage>
        <taxon>Eukaryota</taxon>
        <taxon>Metazoa</taxon>
        <taxon>Ecdysozoa</taxon>
        <taxon>Arthropoda</taxon>
        <taxon>Hexapoda</taxon>
        <taxon>Insecta</taxon>
        <taxon>Pterygota</taxon>
        <taxon>Neoptera</taxon>
        <taxon>Endopterygota</taxon>
        <taxon>Lepidoptera</taxon>
        <taxon>Glossata</taxon>
        <taxon>Ditrysia</taxon>
        <taxon>Papilionoidea</taxon>
        <taxon>Pieridae</taxon>
        <taxon>Pierinae</taxon>
        <taxon>Pieris</taxon>
    </lineage>
</organism>
<protein>
    <submittedName>
        <fullName evidence="1">Uncharacterized protein</fullName>
    </submittedName>
</protein>
<keyword evidence="2" id="KW-1185">Reference proteome</keyword>
<dbReference type="EMBL" id="CAJOBZ010000063">
    <property type="protein sequence ID" value="CAF4932707.1"/>
    <property type="molecule type" value="Genomic_DNA"/>
</dbReference>